<feature type="domain" description="PKS/mFAS DH" evidence="11">
    <location>
        <begin position="932"/>
        <end position="1228"/>
    </location>
</feature>
<dbReference type="InterPro" id="IPR016035">
    <property type="entry name" value="Acyl_Trfase/lysoPLipase"/>
</dbReference>
<keyword evidence="4" id="KW-0521">NADP</keyword>
<dbReference type="GO" id="GO:0004315">
    <property type="term" value="F:3-oxoacyl-[acyl-carrier-protein] synthase activity"/>
    <property type="evidence" value="ECO:0007669"/>
    <property type="project" value="InterPro"/>
</dbReference>
<keyword evidence="13" id="KW-1185">Reference proteome</keyword>
<dbReference type="SUPFAM" id="SSF51735">
    <property type="entry name" value="NAD(P)-binding Rossmann-fold domains"/>
    <property type="match status" value="3"/>
</dbReference>
<dbReference type="GO" id="GO:0016491">
    <property type="term" value="F:oxidoreductase activity"/>
    <property type="evidence" value="ECO:0007669"/>
    <property type="project" value="UniProtKB-KW"/>
</dbReference>
<feature type="active site" description="Proton donor; for dehydratase activity" evidence="8">
    <location>
        <position position="1143"/>
    </location>
</feature>
<dbReference type="GO" id="GO:0008168">
    <property type="term" value="F:methyltransferase activity"/>
    <property type="evidence" value="ECO:0007669"/>
    <property type="project" value="UniProtKB-KW"/>
</dbReference>
<dbReference type="Pfam" id="PF00550">
    <property type="entry name" value="PP-binding"/>
    <property type="match status" value="1"/>
</dbReference>
<dbReference type="PANTHER" id="PTHR43775:SF50">
    <property type="entry name" value="HIGHLY REDUCING POLYKETIDE SYNTHASE SRDA"/>
    <property type="match status" value="1"/>
</dbReference>
<dbReference type="InterPro" id="IPR049900">
    <property type="entry name" value="PKS_mFAS_DH"/>
</dbReference>
<dbReference type="Proteomes" id="UP000800035">
    <property type="component" value="Unassembled WGS sequence"/>
</dbReference>
<dbReference type="PROSITE" id="PS52019">
    <property type="entry name" value="PKS_MFAS_DH"/>
    <property type="match status" value="1"/>
</dbReference>
<dbReference type="InterPro" id="IPR049551">
    <property type="entry name" value="PKS_DH_C"/>
</dbReference>
<keyword evidence="1" id="KW-0596">Phosphopantetheine</keyword>
<dbReference type="SMART" id="SM00827">
    <property type="entry name" value="PKS_AT"/>
    <property type="match status" value="1"/>
</dbReference>
<keyword evidence="3" id="KW-0808">Transferase</keyword>
<dbReference type="InterPro" id="IPR029063">
    <property type="entry name" value="SAM-dependent_MTases_sf"/>
</dbReference>
<dbReference type="SMART" id="SM00822">
    <property type="entry name" value="PKS_KR"/>
    <property type="match status" value="1"/>
</dbReference>
<accession>A0A6A5T7D7</accession>
<dbReference type="OrthoDB" id="329835at2759"/>
<dbReference type="CDD" id="cd02440">
    <property type="entry name" value="AdoMet_MTases"/>
    <property type="match status" value="1"/>
</dbReference>
<protein>
    <submittedName>
        <fullName evidence="12">Ketoacyl-synt-domain-containing protein</fullName>
    </submittedName>
</protein>
<dbReference type="Pfam" id="PF23114">
    <property type="entry name" value="NAD-bd_HRPKS_sdrA"/>
    <property type="match status" value="1"/>
</dbReference>
<feature type="active site" description="Proton acceptor; for dehydratase activity" evidence="8">
    <location>
        <position position="964"/>
    </location>
</feature>
<dbReference type="InterPro" id="IPR011032">
    <property type="entry name" value="GroES-like_sf"/>
</dbReference>
<dbReference type="InterPro" id="IPR014043">
    <property type="entry name" value="Acyl_transferase_dom"/>
</dbReference>
<dbReference type="Gene3D" id="1.10.1200.10">
    <property type="entry name" value="ACP-like"/>
    <property type="match status" value="1"/>
</dbReference>
<dbReference type="SMART" id="SM00825">
    <property type="entry name" value="PKS_KS"/>
    <property type="match status" value="1"/>
</dbReference>
<dbReference type="GO" id="GO:0032259">
    <property type="term" value="P:methylation"/>
    <property type="evidence" value="ECO:0007669"/>
    <property type="project" value="UniProtKB-KW"/>
</dbReference>
<dbReference type="GO" id="GO:0030639">
    <property type="term" value="P:polyketide biosynthetic process"/>
    <property type="evidence" value="ECO:0007669"/>
    <property type="project" value="UniProtKB-ARBA"/>
</dbReference>
<dbReference type="InterPro" id="IPR049552">
    <property type="entry name" value="PKS_DH_N"/>
</dbReference>
<dbReference type="Gene3D" id="3.10.129.110">
    <property type="entry name" value="Polyketide synthase dehydratase"/>
    <property type="match status" value="1"/>
</dbReference>
<dbReference type="InterPro" id="IPR013217">
    <property type="entry name" value="Methyltransf_12"/>
</dbReference>
<dbReference type="InterPro" id="IPR032821">
    <property type="entry name" value="PKS_assoc"/>
</dbReference>
<dbReference type="InterPro" id="IPR036736">
    <property type="entry name" value="ACP-like_sf"/>
</dbReference>
<feature type="region of interest" description="C-terminal hotdog fold" evidence="8">
    <location>
        <begin position="1075"/>
        <end position="1228"/>
    </location>
</feature>
<dbReference type="InterPro" id="IPR057326">
    <property type="entry name" value="KR_dom"/>
</dbReference>
<dbReference type="PROSITE" id="PS52004">
    <property type="entry name" value="KS3_2"/>
    <property type="match status" value="1"/>
</dbReference>
<dbReference type="Gene3D" id="3.40.50.150">
    <property type="entry name" value="Vaccinia Virus protein VP39"/>
    <property type="match status" value="1"/>
</dbReference>
<dbReference type="CDD" id="cd05195">
    <property type="entry name" value="enoyl_red"/>
    <property type="match status" value="1"/>
</dbReference>
<dbReference type="InterPro" id="IPR014031">
    <property type="entry name" value="Ketoacyl_synth_C"/>
</dbReference>
<dbReference type="Pfam" id="PF14765">
    <property type="entry name" value="PS-DH"/>
    <property type="match status" value="1"/>
</dbReference>
<keyword evidence="2" id="KW-0597">Phosphoprotein</keyword>
<evidence type="ECO:0000259" key="10">
    <source>
        <dbReference type="PROSITE" id="PS52004"/>
    </source>
</evidence>
<dbReference type="SMART" id="SM00829">
    <property type="entry name" value="PKS_ER"/>
    <property type="match status" value="1"/>
</dbReference>
<feature type="region of interest" description="N-terminal hotdog fold" evidence="8">
    <location>
        <begin position="932"/>
        <end position="1064"/>
    </location>
</feature>
<evidence type="ECO:0000259" key="9">
    <source>
        <dbReference type="PROSITE" id="PS50075"/>
    </source>
</evidence>
<dbReference type="PROSITE" id="PS00606">
    <property type="entry name" value="KS3_1"/>
    <property type="match status" value="1"/>
</dbReference>
<dbReference type="Pfam" id="PF08659">
    <property type="entry name" value="KR"/>
    <property type="match status" value="1"/>
</dbReference>
<dbReference type="SMART" id="SM00823">
    <property type="entry name" value="PKS_PP"/>
    <property type="match status" value="1"/>
</dbReference>
<dbReference type="GO" id="GO:0006633">
    <property type="term" value="P:fatty acid biosynthetic process"/>
    <property type="evidence" value="ECO:0007669"/>
    <property type="project" value="InterPro"/>
</dbReference>
<dbReference type="InterPro" id="IPR001227">
    <property type="entry name" value="Ac_transferase_dom_sf"/>
</dbReference>
<dbReference type="SMART" id="SM00826">
    <property type="entry name" value="PKS_DH"/>
    <property type="match status" value="1"/>
</dbReference>
<evidence type="ECO:0000256" key="5">
    <source>
        <dbReference type="ARBA" id="ARBA00023002"/>
    </source>
</evidence>
<dbReference type="Gene3D" id="3.90.180.10">
    <property type="entry name" value="Medium-chain alcohol dehydrogenases, catalytic domain"/>
    <property type="match status" value="1"/>
</dbReference>
<dbReference type="PROSITE" id="PS50075">
    <property type="entry name" value="CARRIER"/>
    <property type="match status" value="1"/>
</dbReference>
<dbReference type="SUPFAM" id="SSF47336">
    <property type="entry name" value="ACP-like"/>
    <property type="match status" value="1"/>
</dbReference>
<evidence type="ECO:0000313" key="13">
    <source>
        <dbReference type="Proteomes" id="UP000800035"/>
    </source>
</evidence>
<dbReference type="GO" id="GO:0031177">
    <property type="term" value="F:phosphopantetheine binding"/>
    <property type="evidence" value="ECO:0007669"/>
    <property type="project" value="InterPro"/>
</dbReference>
<evidence type="ECO:0000259" key="11">
    <source>
        <dbReference type="PROSITE" id="PS52019"/>
    </source>
</evidence>
<reference evidence="12" key="1">
    <citation type="journal article" date="2020" name="Stud. Mycol.">
        <title>101 Dothideomycetes genomes: a test case for predicting lifestyles and emergence of pathogens.</title>
        <authorList>
            <person name="Haridas S."/>
            <person name="Albert R."/>
            <person name="Binder M."/>
            <person name="Bloem J."/>
            <person name="Labutti K."/>
            <person name="Salamov A."/>
            <person name="Andreopoulos B."/>
            <person name="Baker S."/>
            <person name="Barry K."/>
            <person name="Bills G."/>
            <person name="Bluhm B."/>
            <person name="Cannon C."/>
            <person name="Castanera R."/>
            <person name="Culley D."/>
            <person name="Daum C."/>
            <person name="Ezra D."/>
            <person name="Gonzalez J."/>
            <person name="Henrissat B."/>
            <person name="Kuo A."/>
            <person name="Liang C."/>
            <person name="Lipzen A."/>
            <person name="Lutzoni F."/>
            <person name="Magnuson J."/>
            <person name="Mondo S."/>
            <person name="Nolan M."/>
            <person name="Ohm R."/>
            <person name="Pangilinan J."/>
            <person name="Park H.-J."/>
            <person name="Ramirez L."/>
            <person name="Alfaro M."/>
            <person name="Sun H."/>
            <person name="Tritt A."/>
            <person name="Yoshinaga Y."/>
            <person name="Zwiers L.-H."/>
            <person name="Turgeon B."/>
            <person name="Goodwin S."/>
            <person name="Spatafora J."/>
            <person name="Crous P."/>
            <person name="Grigoriev I."/>
        </authorList>
    </citation>
    <scope>NUCLEOTIDE SEQUENCE</scope>
    <source>
        <strain evidence="12">CBS 675.92</strain>
    </source>
</reference>
<dbReference type="SUPFAM" id="SSF55048">
    <property type="entry name" value="Probable ACP-binding domain of malonyl-CoA ACP transacylase"/>
    <property type="match status" value="1"/>
</dbReference>
<evidence type="ECO:0000256" key="8">
    <source>
        <dbReference type="PROSITE-ProRule" id="PRU01363"/>
    </source>
</evidence>
<dbReference type="InterPro" id="IPR020807">
    <property type="entry name" value="PKS_DH"/>
</dbReference>
<dbReference type="Gene3D" id="3.40.47.10">
    <property type="match status" value="1"/>
</dbReference>
<dbReference type="Pfam" id="PF16197">
    <property type="entry name" value="KAsynt_C_assoc"/>
    <property type="match status" value="1"/>
</dbReference>
<evidence type="ECO:0000256" key="3">
    <source>
        <dbReference type="ARBA" id="ARBA00022679"/>
    </source>
</evidence>
<dbReference type="SUPFAM" id="SSF52151">
    <property type="entry name" value="FabD/lysophospholipase-like"/>
    <property type="match status" value="1"/>
</dbReference>
<dbReference type="InterPro" id="IPR014030">
    <property type="entry name" value="Ketoacyl_synth_N"/>
</dbReference>
<name>A0A6A5T7D7_9PLEO</name>
<dbReference type="InterPro" id="IPR016036">
    <property type="entry name" value="Malonyl_transacylase_ACP-bd"/>
</dbReference>
<dbReference type="InterPro" id="IPR036291">
    <property type="entry name" value="NAD(P)-bd_dom_sf"/>
</dbReference>
<dbReference type="GO" id="GO:0004312">
    <property type="term" value="F:fatty acid synthase activity"/>
    <property type="evidence" value="ECO:0007669"/>
    <property type="project" value="TreeGrafter"/>
</dbReference>
<feature type="domain" description="Carrier" evidence="9">
    <location>
        <begin position="2266"/>
        <end position="2344"/>
    </location>
</feature>
<dbReference type="Pfam" id="PF21089">
    <property type="entry name" value="PKS_DH_N"/>
    <property type="match status" value="1"/>
</dbReference>
<dbReference type="Gene3D" id="3.40.366.10">
    <property type="entry name" value="Malonyl-Coenzyme A Acyl Carrier Protein, domain 2"/>
    <property type="match status" value="1"/>
</dbReference>
<sequence>MAPEPIAIVGMGCRLPGGVSSSKDLWELLRNKRNGYREFTSDKANLDGYYHPNPQRPGSFPSKGGYLLDEDPFLFDYEFFGLTKGEVLTMDPTQRKMLEVSYEALENAGEPWDKFWGSKTGVFVGNMNFDYQLSQISDVDFTMPHASTGGRNSILSNRVNHLLNLRGPSMSIDTACSSSLYALHLAVSALRNGDCDAAIVGGSNLLLSPDMQQITARIGALSPTSMCHSFDVAADGYARAEGFAALYLKRYSEAVDGDYTIRSVIRGTAINANGRTAGISHPSAEGQAALIRQAYRIAELPFKDTGYFECHGTGTPAGDTVEVSAIGKVFAADHQEEPLLIGSIKPNLGHAEPASGVIGVMKAILALENGTIPPTIGIENFNPDVDFEGARVHVITENTSWPKNFPKRASVNSFGYGGANAHVILDHPELLQPKADGIVYGVNGGHVNGTNGHDSTPEMNGNGIHAATRRLVLLPLSAHQPDALKTNVAALQEALPQLSLADTSFTLAKRRSKFKHKSFAIVEQDAPETGLGFDKLAPTTNVAKESPRVGFVFTGQGAQWQGMGKELFQYRAFRESIRKQDAVLSGLSSAPSWTLEDVLGGDSKVSVQDADVSQTVCTALQVALVDLLKSWSITPVVTVGHSSGEIAAAYASGSASLEDSIVAAFFRGKAIASNTRPGAMLAVGLSADDTRSLLEVGGFEEEVQIAAINSPQSVTVSGNVEAVKKVQAQLQVDGTFARLLHTGGNAYHSHHMRAIGEEYEKLLDNSQFKTQSQPESEAAVRWISSVHPSKKTTPTARYWRQNLESPVQFTGAIETILAQDIVDVLVEIGPHSALQGPLKQIIDAAIQEERKRPVSLSALRRGEDGMRNILTLAGQLWCLNYAVDVVAANATDDGRRGKLCVDLPPYRFNYGPPLTHDTRVARHIRERRHPRHDILGALVPGCHSERPVWRNLLRLHDVPWARDHRLAPNAVLPGSAYVCLAIEAASQFKNVAKEDNVCYRLRDVSIKSALQIPEDDNGVETMLHLQASSSSPKWLQFAISSASPDRDVWTVHATGLISVAPSSPLTSPRLEEKMDPRVVETSDWYSAFTEVGLEYGPSFQGLSHLQADSRSNICSAEIALNTTDGLFNGPESEYATIHPASLDMCNQLALISTHGGEVELMEHAFIPVGIDEMTVWSTKASQAKCFVVSNKRGLRGAHASVQLFTETGDPFLEIKTLRCVSYSREQKGRDALPAHEYMRLAWKPNVASLSTTLAAKLFPSASSEYANLESVLDLAAHQNPHVKILEVGAGAGKATRAALVSLGGATSTKRYSSYTITDSANDAIEAARNEFANFKNVEFEALDIATEPTPQGFENDYDLIIASELATDHLRNVRSLLKSSGILVLLKTDGTQELGQVFQSSGFSSQYVELNDGEGKATIVATAVDDQATQEPPAKDGTVYIVHGEDQDAIVNAVVSQLRTKAIDAVVSPLQSCELPHDRRHRVIFVADLKRLTLADTTEDDYLRIKSIVQRASSLLWVTEQDVLTGKNPEAHIATGLIRMLITEHPESNFGIVHVDEGSSKDTAAKIIADREHALHQGDTEHEHALQNEVAYIPRLVYDTDMNQRYRAMHTTSPDLIEASLGSQGPLVATFETPGILSSLFFHQDSTSREALPEDFIEIKTAAVTLGKDDWAACTGRTDAAHFSRQVSGVVTRCGSGISNFKPGDRVYAMADCNFSTLTRLPAAMAQLADPSDDLAHLSSLPIPFCTAVYALQHLGHLQPKEKVLVITDSEDDQNVGSAIVQGARYLGAEAVVAINSHIDEEKLKVATHSKGFNVIVNISTEPVADNISQFLARRGRFVNIGKVDAQHASPLSASVASRSATFASFDLEALLSEDPEFAAQLLQETGDLLRQIPISPSTSMKRFNISEIEHALAHLSQDTHGEQVIVTFEEASTVKVLPPQPQASFDPKAEYIIVGGLGGLGRAILQWMVEHGARNITVWSRSGAPNSRAASMIDGLSKRGIRITLMKCDITSSISVNNAIESMLATNPNTPIKGILHVAVTFSDTTYEKLTHAQWSLGLSAKVTGTQNLHAASLAYKLPLDFFFMTSSYEAVVALPTQAAYCAANSFMDAFARYRRSLGLPAVALAFGLITEIGVGQTDVTRNMISRNDLYGTGELGFLRLLEAAFLEQPASPAKQDWMHFDPLAAAQVTTCLDPYKLSKEAQKHQANAEAPRWRTDRKFALVNRAILDELSNSSSESTSGSAEPETPAIVLAAHEAVATSDLEEAGKLITQAIIERIAALRYLPEESFDPKKSVAEYGVDSLSAVELRSWLVSAFKAAIPLMTLLDEALSIADLGGLVLKSLVEEKA</sequence>
<dbReference type="InterPro" id="IPR050091">
    <property type="entry name" value="PKS_NRPS_Biosynth_Enz"/>
</dbReference>
<dbReference type="PANTHER" id="PTHR43775">
    <property type="entry name" value="FATTY ACID SYNTHASE"/>
    <property type="match status" value="1"/>
</dbReference>
<dbReference type="Pfam" id="PF02801">
    <property type="entry name" value="Ketoacyl-synt_C"/>
    <property type="match status" value="1"/>
</dbReference>
<dbReference type="Gene3D" id="3.30.70.3290">
    <property type="match status" value="1"/>
</dbReference>
<dbReference type="Gene3D" id="3.40.50.720">
    <property type="entry name" value="NAD(P)-binding Rossmann-like Domain"/>
    <property type="match status" value="2"/>
</dbReference>
<dbReference type="InterPro" id="IPR013968">
    <property type="entry name" value="PKS_KR"/>
</dbReference>
<evidence type="ECO:0000313" key="12">
    <source>
        <dbReference type="EMBL" id="KAF1948501.1"/>
    </source>
</evidence>
<dbReference type="SUPFAM" id="SSF50129">
    <property type="entry name" value="GroES-like"/>
    <property type="match status" value="1"/>
</dbReference>
<dbReference type="InterPro" id="IPR020843">
    <property type="entry name" value="ER"/>
</dbReference>
<dbReference type="InterPro" id="IPR042104">
    <property type="entry name" value="PKS_dehydratase_sf"/>
</dbReference>
<keyword evidence="6" id="KW-0511">Multifunctional enzyme</keyword>
<dbReference type="Pfam" id="PF00698">
    <property type="entry name" value="Acyl_transf_1"/>
    <property type="match status" value="1"/>
</dbReference>
<gene>
    <name evidence="12" type="ORF">CC80DRAFT_314302</name>
</gene>
<keyword evidence="7" id="KW-0012">Acyltransferase</keyword>
<dbReference type="CDD" id="cd05274">
    <property type="entry name" value="KR_FAS_SDR_x"/>
    <property type="match status" value="1"/>
</dbReference>
<evidence type="ECO:0000256" key="4">
    <source>
        <dbReference type="ARBA" id="ARBA00022857"/>
    </source>
</evidence>
<dbReference type="SUPFAM" id="SSF53335">
    <property type="entry name" value="S-adenosyl-L-methionine-dependent methyltransferases"/>
    <property type="match status" value="1"/>
</dbReference>
<evidence type="ECO:0000256" key="2">
    <source>
        <dbReference type="ARBA" id="ARBA00022553"/>
    </source>
</evidence>
<evidence type="ECO:0000256" key="1">
    <source>
        <dbReference type="ARBA" id="ARBA00022450"/>
    </source>
</evidence>
<dbReference type="InterPro" id="IPR020806">
    <property type="entry name" value="PKS_PP-bd"/>
</dbReference>
<proteinExistence type="predicted"/>
<organism evidence="12 13">
    <name type="scientific">Byssothecium circinans</name>
    <dbReference type="NCBI Taxonomy" id="147558"/>
    <lineage>
        <taxon>Eukaryota</taxon>
        <taxon>Fungi</taxon>
        <taxon>Dikarya</taxon>
        <taxon>Ascomycota</taxon>
        <taxon>Pezizomycotina</taxon>
        <taxon>Dothideomycetes</taxon>
        <taxon>Pleosporomycetidae</taxon>
        <taxon>Pleosporales</taxon>
        <taxon>Massarineae</taxon>
        <taxon>Massarinaceae</taxon>
        <taxon>Byssothecium</taxon>
    </lineage>
</organism>
<dbReference type="SUPFAM" id="SSF53901">
    <property type="entry name" value="Thiolase-like"/>
    <property type="match status" value="1"/>
</dbReference>
<evidence type="ECO:0000256" key="6">
    <source>
        <dbReference type="ARBA" id="ARBA00023268"/>
    </source>
</evidence>
<dbReference type="PROSITE" id="PS00012">
    <property type="entry name" value="PHOSPHOPANTETHEINE"/>
    <property type="match status" value="1"/>
</dbReference>
<dbReference type="InterPro" id="IPR020841">
    <property type="entry name" value="PKS_Beta-ketoAc_synthase_dom"/>
</dbReference>
<dbReference type="InterPro" id="IPR018201">
    <property type="entry name" value="Ketoacyl_synth_AS"/>
</dbReference>
<dbReference type="CDD" id="cd00833">
    <property type="entry name" value="PKS"/>
    <property type="match status" value="1"/>
</dbReference>
<dbReference type="InterPro" id="IPR009081">
    <property type="entry name" value="PP-bd_ACP"/>
</dbReference>
<dbReference type="Pfam" id="PF08242">
    <property type="entry name" value="Methyltransf_12"/>
    <property type="match status" value="1"/>
</dbReference>
<dbReference type="EMBL" id="ML977056">
    <property type="protein sequence ID" value="KAF1948501.1"/>
    <property type="molecule type" value="Genomic_DNA"/>
</dbReference>
<dbReference type="Pfam" id="PF00109">
    <property type="entry name" value="ketoacyl-synt"/>
    <property type="match status" value="1"/>
</dbReference>
<dbReference type="InterPro" id="IPR006162">
    <property type="entry name" value="Ppantetheine_attach_site"/>
</dbReference>
<keyword evidence="5" id="KW-0560">Oxidoreductase</keyword>
<dbReference type="InterPro" id="IPR056501">
    <property type="entry name" value="NAD-bd_HRPKS_sdrA"/>
</dbReference>
<feature type="domain" description="Ketosynthase family 3 (KS3)" evidence="10">
    <location>
        <begin position="3"/>
        <end position="427"/>
    </location>
</feature>
<dbReference type="InterPro" id="IPR016039">
    <property type="entry name" value="Thiolase-like"/>
</dbReference>
<evidence type="ECO:0000256" key="7">
    <source>
        <dbReference type="ARBA" id="ARBA00023315"/>
    </source>
</evidence>